<keyword evidence="3" id="KW-1185">Reference proteome</keyword>
<evidence type="ECO:0000313" key="3">
    <source>
        <dbReference type="Proteomes" id="UP000076532"/>
    </source>
</evidence>
<protein>
    <submittedName>
        <fullName evidence="2">Uncharacterized protein</fullName>
    </submittedName>
</protein>
<accession>A0A166W056</accession>
<evidence type="ECO:0000256" key="1">
    <source>
        <dbReference type="SAM" id="MobiDB-lite"/>
    </source>
</evidence>
<proteinExistence type="predicted"/>
<feature type="compositionally biased region" description="Basic and acidic residues" evidence="1">
    <location>
        <begin position="42"/>
        <end position="55"/>
    </location>
</feature>
<feature type="compositionally biased region" description="Low complexity" evidence="1">
    <location>
        <begin position="60"/>
        <end position="72"/>
    </location>
</feature>
<organism evidence="2 3">
    <name type="scientific">Athelia psychrophila</name>
    <dbReference type="NCBI Taxonomy" id="1759441"/>
    <lineage>
        <taxon>Eukaryota</taxon>
        <taxon>Fungi</taxon>
        <taxon>Dikarya</taxon>
        <taxon>Basidiomycota</taxon>
        <taxon>Agaricomycotina</taxon>
        <taxon>Agaricomycetes</taxon>
        <taxon>Agaricomycetidae</taxon>
        <taxon>Atheliales</taxon>
        <taxon>Atheliaceae</taxon>
        <taxon>Athelia</taxon>
    </lineage>
</organism>
<dbReference type="AlphaFoldDB" id="A0A166W056"/>
<sequence>MPASFVNITPSHSTFAKLVGKHHDKRHGSNFGAHMRRREEAFFPHSTEHERRIRATDGYNNTSSMSTSNTGLLSGVRKQCRAGGKVLERYVRLASASSTPRNTDRSTSLEFKAVNQANLATEFARAQE</sequence>
<reference evidence="2 3" key="1">
    <citation type="journal article" date="2016" name="Mol. Biol. Evol.">
        <title>Comparative Genomics of Early-Diverging Mushroom-Forming Fungi Provides Insights into the Origins of Lignocellulose Decay Capabilities.</title>
        <authorList>
            <person name="Nagy L.G."/>
            <person name="Riley R."/>
            <person name="Tritt A."/>
            <person name="Adam C."/>
            <person name="Daum C."/>
            <person name="Floudas D."/>
            <person name="Sun H."/>
            <person name="Yadav J.S."/>
            <person name="Pangilinan J."/>
            <person name="Larsson K.H."/>
            <person name="Matsuura K."/>
            <person name="Barry K."/>
            <person name="Labutti K."/>
            <person name="Kuo R."/>
            <person name="Ohm R.A."/>
            <person name="Bhattacharya S.S."/>
            <person name="Shirouzu T."/>
            <person name="Yoshinaga Y."/>
            <person name="Martin F.M."/>
            <person name="Grigoriev I.V."/>
            <person name="Hibbett D.S."/>
        </authorList>
    </citation>
    <scope>NUCLEOTIDE SEQUENCE [LARGE SCALE GENOMIC DNA]</scope>
    <source>
        <strain evidence="2 3">CBS 109695</strain>
    </source>
</reference>
<name>A0A166W056_9AGAM</name>
<dbReference type="EMBL" id="KV417483">
    <property type="protein sequence ID" value="KZP33241.1"/>
    <property type="molecule type" value="Genomic_DNA"/>
</dbReference>
<dbReference type="Proteomes" id="UP000076532">
    <property type="component" value="Unassembled WGS sequence"/>
</dbReference>
<gene>
    <name evidence="2" type="ORF">FIBSPDRAFT_881999</name>
</gene>
<feature type="region of interest" description="Disordered" evidence="1">
    <location>
        <begin position="42"/>
        <end position="72"/>
    </location>
</feature>
<evidence type="ECO:0000313" key="2">
    <source>
        <dbReference type="EMBL" id="KZP33241.1"/>
    </source>
</evidence>